<feature type="compositionally biased region" description="Basic and acidic residues" evidence="6">
    <location>
        <begin position="2998"/>
        <end position="3039"/>
    </location>
</feature>
<feature type="transmembrane region" description="Helical" evidence="7">
    <location>
        <begin position="438"/>
        <end position="457"/>
    </location>
</feature>
<feature type="compositionally biased region" description="Basic and acidic residues" evidence="6">
    <location>
        <begin position="2620"/>
        <end position="2652"/>
    </location>
</feature>
<keyword evidence="10" id="KW-1185">Reference proteome</keyword>
<evidence type="ECO:0000256" key="2">
    <source>
        <dbReference type="ARBA" id="ARBA00022692"/>
    </source>
</evidence>
<feature type="region of interest" description="Disordered" evidence="6">
    <location>
        <begin position="1409"/>
        <end position="1429"/>
    </location>
</feature>
<dbReference type="Gene3D" id="1.20.1250.20">
    <property type="entry name" value="MFS general substrate transporter like domains"/>
    <property type="match status" value="1"/>
</dbReference>
<keyword evidence="4 7" id="KW-0472">Membrane</keyword>
<feature type="compositionally biased region" description="Basic and acidic residues" evidence="6">
    <location>
        <begin position="1409"/>
        <end position="1423"/>
    </location>
</feature>
<dbReference type="OrthoDB" id="3936150at2759"/>
<comment type="subcellular location">
    <subcellularLocation>
        <location evidence="1">Membrane</location>
        <topology evidence="1">Multi-pass membrane protein</topology>
    </subcellularLocation>
</comment>
<evidence type="ECO:0000256" key="4">
    <source>
        <dbReference type="ARBA" id="ARBA00023136"/>
    </source>
</evidence>
<feature type="coiled-coil region" evidence="5">
    <location>
        <begin position="842"/>
        <end position="886"/>
    </location>
</feature>
<evidence type="ECO:0000256" key="1">
    <source>
        <dbReference type="ARBA" id="ARBA00004141"/>
    </source>
</evidence>
<feature type="transmembrane region" description="Helical" evidence="7">
    <location>
        <begin position="405"/>
        <end position="426"/>
    </location>
</feature>
<protein>
    <submittedName>
        <fullName evidence="9">(African queen) hypothetical protein</fullName>
    </submittedName>
</protein>
<evidence type="ECO:0000256" key="7">
    <source>
        <dbReference type="SAM" id="Phobius"/>
    </source>
</evidence>
<dbReference type="PANTHER" id="PTHR24064">
    <property type="entry name" value="SOLUTE CARRIER FAMILY 22 MEMBER"/>
    <property type="match status" value="1"/>
</dbReference>
<comment type="caution">
    <text evidence="9">The sequence shown here is derived from an EMBL/GenBank/DDBJ whole genome shotgun (WGS) entry which is preliminary data.</text>
</comment>
<accession>A0A8J2QYH0</accession>
<sequence length="3410" mass="388281">MESHEKVVGVLGGTRDLDYGQIEMQHTRVNGSRPTKPQLKDLDDLFPYIGEFGWYQRILFLLMIPYSFFFAFVYFSQIFMTIVPEEHWCFVPELANLTVEERRYLSIPMTDNSKYEKCLVYDVDWSTILDKGVLTPDSNWPVKKCDKQWEYNYTDVPYETIASQLDWVCDRDNYPATAQSVFFCGSIVGGLIFGWVADKFGRVPAILGTNMAGFLAGVGTAFANSFWSFCLCRFLVGLAYDNCFMVMYIVVVEYVGPKWRTFVANMSIAVYFTFAACLLPWIALAVADWKVYTLITSVPLVLAIFTPCLVPESARWLISQGRIDEALKILKKFERINKKKIPDEIFKEFKDTATEIAKAEEEIRNYSFLDLFKTPRLRRHSLLLLVIWMSIAMVFDGHVRNVGSLGLDIFLTFTVATATEFPADVMLTLTLDIVGRRWLAFGSMVLSGIFSFLATTVPHGVPSATLAIIGRFAVNISFNIGMQYAAELLPTVVRAQGLALIHITGYLATILVPYIVYLATISPIIPLLILGTIGVFGGCLCLCLPESMGKDMPQTLQDGENYGKEQKFWDFPCFKRRKSLRNPNEFIFRANSMDVDKILQNNFDFIGTNVESSPIFNSYLDRNKRAIHDKQNRSRRCENNDCKTLNTNNLSIIKSKFISTLKPASVFNDYPYEVAVLLDNKDLQDNNVIKEKNIRNKDKNGTSRLQDDKIRAKSNEVSKDLTTIIDLNGTHKNIVVPKRSMDRRNYETELVKKIEFTEDLNDANNKTHRNVFDTEDMEWRDQGTVPDINTYKVLPKSKDVNNKVISEKGLLKVLTMLTRTFKKIMKQHHDIKRIHGTINNLNNDFIQNIKDLTNKYEDINMKYTQIMKINDELRFSEAKIKEKEVNYDKRERDLSKNLRDFQNQQKKFLDQQRKFYNMQKIMLAQNEKINLKQNVIAQTQSEISRRQHHFARIFKKAKEIYTESRKLVPNKLNSAIAKTKTKPVIETEEPLTVLTTSAPFPTTEPIKINLFSIPSINKLKNQDQKILEEKDEQTVDDLIYKYYFNNTFIDELMKNKILATFGVINENSDNNNNKKKRNENKSKTTVLFPVNKKQENKNISRRKRWIKHANKNKKKLVALQPPIRTNKAVLPDRGNQTNVIDLNNINNDPFMTMAYNFCKEIGQNVNLQILKWCIEKALRRLKAIDLVAPFTMTTMAKKKIEEKSTTKLTDVRTTLTTPIMPLTSTLRSDSKIISKPNETSGPTMFFPDNDELENKIKEYELIPDPEGTVYFDGSLHASDLGLVQKNGDLDSEGFSDIMPGLESNSKVEVDPLAFDLQAQRRANVRRSLDSFPPVPDVSNAISKVENDIPSEDAQSNVFYDENSNYDGDFSPAQRTKRSTETENILLEVRNPLMKKLLTSKLAKLLEEMDKEDPKQKEESHQDVTTETVEVTVTEGKPLQKTVIREDLVHLAMHNILLQGLVGHMDLNDVFRKVHLLFRNLNENTSIDEGKVFESLAGWKETTEAAITSETSRTYEEHKLIDEILNCKNLKDVVSEHHECNHANKTETSHRRTDKEENVVIKTIIEINDSNAKKSSRPKNIQGLIKLIYNGKPIKINQLKEKLPETKESKYNRDIEETTVNSVTSSLEVTTQESTTIQNIYKQNQNPLNIVIEEYLKKHPFPNFFEDGSEIKAFESKRLKRQIKIRYFNDDKTVKPKQLHNKTKAKDDDLYIEIETHFDGKGVKGEKKKKLVKNLIEKIQKALNSDIQKPHDKERIKFIKRIQDPIDFKEHSIVLNKVVTTYEPIPERMLDPIGKTLTTHENVINRFGKSWKKKVNGPSFLTVSKSVNSAEMRELNINYDAVSRNGIPKRLQQPLNAEVKDDDEFTMKSDSNTGNMSLFFKDIDGTGFSIGINQYVGEPPDKDSMRIFNGIESLIREYHKSYDHEDVSNESNIDKEDNYVQRIHKISKRDADYVEDDLNEYAKGLDTDYHSNTYKMFMEGNVISDVKNDNYKNVPIVINGKLLNKELKPSEILSLANLAKRKKRALNVKKISNLKSKIKLNRYINTKAMANKKIFLKNKRNKREIQKIRIIARDHSDIPKQSDEKIFLISRENTYSDKIIRGIEDPETVIDKKTHDLNDDTFPFGDFFRMQNPEAQPIFSDNEYETKVRPNIVMSKYPHIFMDDLTNSKSEDSKDTYVNERTTKSKQYRIKYGPKQLRANNRVEATTMASGIFAPDQKVNDFVNALLPPISRAKYKVSVKVTPKNISTNSGFKEVHTSVNKSFDQDGIRYYSLLNVSEISKVEKLNRSERKFDLRNDYGINTAQQQQMKTLLRLHKKRVDQQLNNLLRESKHLETMMKENSEININGTISILKADDDDNGLKEEKINKILDSVKKLEETYKTTTLLPTTEDTTVIPVENDKVKLIDTIKLNEQVTYEILKKIDTNTNILKTFLQKIGDKIDNEKQSKEKNYGDIKLDMAKDWKLYNVKDPFFSGDELKNDTVPFIYAYQQQMPIAGKNQPLASLMYHGHIHTNSVQDINHNKFMKANKKDIKNGSQILEIADTPSVIEIIEPKTEPAVQRELFILEIIEKPCKNAAEKAKACKEEGPDLDQSIRPFTNSHGYQFVVFGPKNEDDSDDENSKEEKDRKSPSNESKKDSDDDKYESKKEEEKGKTDSIGVQKDSKETPKEDSDNKNSEIIDDKGKKELHEDKKDDPEIEIHDIEGKKENNENMKHSNEDNSELTKIRRKREIGKPPPPPVLPPMDVNMFPSFIRNMISNIPGLRNMLADTAPERPVQDGSSPRTYGFHLNQDKASVFNHLYDMPKYIRDKLNKNDERIEKSTPAYVPDDSDSDTDGNDSDDDDNPGNDDEGDKADDSDYVDKVNDATTPSNVLNNKKPVTKEPNSVTENNKDWNQNKPTTEKNSYLKPKSEKINEKTENINNPISKSRNNVKDNIKDKIETSINKASEVIPPKVKNIERNPSQLSFDGTPKTFGLKLIGDHGYVWNDLSDPGSHYEVGEPTEDKENKHKPEIVKPKPEPKQPDQPKEPIVKENKPKEKDVKINEVTTEKSAVTENPNKEQKKDDNNNNEAVKDALDNLLKKNIERLVQKEVAKQIRKITDAKIKKEKAANVTANKDVGGKNQTANNSTMTEPKNGTDKGTPIKANSTVTPENKNDTNVPKTSPKLNSHTIYGNAIDSDHVTNIFIFYPNTANETHKALENILNKTNHAVAENPKNSTNENNATTPSSEGTTPNPTEGTTADYLIDKKKDSIPESTTATTTTTSTTTESSPTNNNATQNPNSNVANSAVANSTVANSIVSNSTVENSTVANSNIVNSTVVNSRVVNSTLANIKVANNTDAGTETTTSKTEVSSSTATPTSVTPDVSSTTQVSSTTPVSSTTEVSNTNGTTTTSDDAAKATVSDVTTTPVTPQAT</sequence>
<proteinExistence type="predicted"/>
<organism evidence="9 10">
    <name type="scientific">Danaus chrysippus</name>
    <name type="common">African queen</name>
    <dbReference type="NCBI Taxonomy" id="151541"/>
    <lineage>
        <taxon>Eukaryota</taxon>
        <taxon>Metazoa</taxon>
        <taxon>Ecdysozoa</taxon>
        <taxon>Arthropoda</taxon>
        <taxon>Hexapoda</taxon>
        <taxon>Insecta</taxon>
        <taxon>Pterygota</taxon>
        <taxon>Neoptera</taxon>
        <taxon>Endopterygota</taxon>
        <taxon>Lepidoptera</taxon>
        <taxon>Glossata</taxon>
        <taxon>Ditrysia</taxon>
        <taxon>Papilionoidea</taxon>
        <taxon>Nymphalidae</taxon>
        <taxon>Danainae</taxon>
        <taxon>Danaini</taxon>
        <taxon>Danaina</taxon>
        <taxon>Danaus</taxon>
        <taxon>Anosia</taxon>
    </lineage>
</organism>
<feature type="compositionally biased region" description="Polar residues" evidence="6">
    <location>
        <begin position="3117"/>
        <end position="3130"/>
    </location>
</feature>
<keyword evidence="3 7" id="KW-1133">Transmembrane helix</keyword>
<dbReference type="EMBL" id="CAKASE010000075">
    <property type="protein sequence ID" value="CAG9577065.1"/>
    <property type="molecule type" value="Genomic_DNA"/>
</dbReference>
<feature type="region of interest" description="Disordered" evidence="6">
    <location>
        <begin position="2809"/>
        <end position="2930"/>
    </location>
</feature>
<feature type="compositionally biased region" description="Polar residues" evidence="6">
    <location>
        <begin position="3140"/>
        <end position="3162"/>
    </location>
</feature>
<gene>
    <name evidence="9" type="ORF">DCHRY22_LOCUS12205</name>
</gene>
<feature type="compositionally biased region" description="Low complexity" evidence="6">
    <location>
        <begin position="3225"/>
        <end position="3236"/>
    </location>
</feature>
<evidence type="ECO:0000313" key="9">
    <source>
        <dbReference type="EMBL" id="CAG9577065.1"/>
    </source>
</evidence>
<feature type="region of interest" description="Disordered" evidence="6">
    <location>
        <begin position="2979"/>
        <end position="3066"/>
    </location>
</feature>
<feature type="region of interest" description="Disordered" evidence="6">
    <location>
        <begin position="3113"/>
        <end position="3162"/>
    </location>
</feature>
<feature type="transmembrane region" description="Helical" evidence="7">
    <location>
        <begin position="498"/>
        <end position="518"/>
    </location>
</feature>
<dbReference type="InterPro" id="IPR005828">
    <property type="entry name" value="MFS_sugar_transport-like"/>
</dbReference>
<feature type="compositionally biased region" description="Low complexity" evidence="6">
    <location>
        <begin position="3249"/>
        <end position="3280"/>
    </location>
</feature>
<feature type="compositionally biased region" description="Acidic residues" evidence="6">
    <location>
        <begin position="2825"/>
        <end position="2850"/>
    </location>
</feature>
<feature type="compositionally biased region" description="Polar residues" evidence="6">
    <location>
        <begin position="2862"/>
        <end position="2871"/>
    </location>
</feature>
<feature type="transmembrane region" description="Helical" evidence="7">
    <location>
        <begin position="262"/>
        <end position="283"/>
    </location>
</feature>
<dbReference type="Proteomes" id="UP000789524">
    <property type="component" value="Unassembled WGS sequence"/>
</dbReference>
<keyword evidence="2 7" id="KW-0812">Transmembrane</keyword>
<dbReference type="GO" id="GO:0022857">
    <property type="term" value="F:transmembrane transporter activity"/>
    <property type="evidence" value="ECO:0007669"/>
    <property type="project" value="InterPro"/>
</dbReference>
<feature type="transmembrane region" description="Helical" evidence="7">
    <location>
        <begin position="203"/>
        <end position="222"/>
    </location>
</feature>
<evidence type="ECO:0000259" key="8">
    <source>
        <dbReference type="PROSITE" id="PS50850"/>
    </source>
</evidence>
<feature type="compositionally biased region" description="Low complexity" evidence="6">
    <location>
        <begin position="3338"/>
        <end position="3410"/>
    </location>
</feature>
<feature type="compositionally biased region" description="Basic and acidic residues" evidence="6">
    <location>
        <begin position="2851"/>
        <end position="2861"/>
    </location>
</feature>
<name>A0A8J2QYH0_9NEOP</name>
<evidence type="ECO:0000313" key="10">
    <source>
        <dbReference type="Proteomes" id="UP000789524"/>
    </source>
</evidence>
<dbReference type="InterPro" id="IPR020846">
    <property type="entry name" value="MFS_dom"/>
</dbReference>
<feature type="transmembrane region" description="Helical" evidence="7">
    <location>
        <begin position="58"/>
        <end position="83"/>
    </location>
</feature>
<dbReference type="SUPFAM" id="SSF103473">
    <property type="entry name" value="MFS general substrate transporter"/>
    <property type="match status" value="1"/>
</dbReference>
<feature type="transmembrane region" description="Helical" evidence="7">
    <location>
        <begin position="176"/>
        <end position="196"/>
    </location>
</feature>
<reference evidence="9" key="1">
    <citation type="submission" date="2021-09" db="EMBL/GenBank/DDBJ databases">
        <authorList>
            <person name="Martin H S."/>
        </authorList>
    </citation>
    <scope>NUCLEOTIDE SEQUENCE</scope>
</reference>
<evidence type="ECO:0000256" key="3">
    <source>
        <dbReference type="ARBA" id="ARBA00022989"/>
    </source>
</evidence>
<feature type="compositionally biased region" description="Polar residues" evidence="6">
    <location>
        <begin position="3041"/>
        <end position="3050"/>
    </location>
</feature>
<feature type="transmembrane region" description="Helical" evidence="7">
    <location>
        <begin position="524"/>
        <end position="544"/>
    </location>
</feature>
<feature type="compositionally biased region" description="Polar residues" evidence="6">
    <location>
        <begin position="2879"/>
        <end position="2900"/>
    </location>
</feature>
<feature type="compositionally biased region" description="Basic and acidic residues" evidence="6">
    <location>
        <begin position="3053"/>
        <end position="3066"/>
    </location>
</feature>
<feature type="transmembrane region" description="Helical" evidence="7">
    <location>
        <begin position="382"/>
        <end position="399"/>
    </location>
</feature>
<feature type="region of interest" description="Disordered" evidence="6">
    <location>
        <begin position="2604"/>
        <end position="2740"/>
    </location>
</feature>
<feature type="compositionally biased region" description="Polar residues" evidence="6">
    <location>
        <begin position="3210"/>
        <end position="3224"/>
    </location>
</feature>
<feature type="compositionally biased region" description="Basic and acidic residues" evidence="6">
    <location>
        <begin position="2905"/>
        <end position="2915"/>
    </location>
</feature>
<feature type="region of interest" description="Disordered" evidence="6">
    <location>
        <begin position="3335"/>
        <end position="3410"/>
    </location>
</feature>
<evidence type="ECO:0000256" key="5">
    <source>
        <dbReference type="SAM" id="Coils"/>
    </source>
</evidence>
<dbReference type="Pfam" id="PF00083">
    <property type="entry name" value="Sugar_tr"/>
    <property type="match status" value="1"/>
</dbReference>
<dbReference type="InterPro" id="IPR036259">
    <property type="entry name" value="MFS_trans_sf"/>
</dbReference>
<keyword evidence="5" id="KW-0175">Coiled coil</keyword>
<dbReference type="PROSITE" id="PS50850">
    <property type="entry name" value="MFS"/>
    <property type="match status" value="1"/>
</dbReference>
<evidence type="ECO:0000256" key="6">
    <source>
        <dbReference type="SAM" id="MobiDB-lite"/>
    </source>
</evidence>
<feature type="compositionally biased region" description="Basic and acidic residues" evidence="6">
    <location>
        <begin position="2659"/>
        <end position="2722"/>
    </location>
</feature>
<dbReference type="CDD" id="cd17317">
    <property type="entry name" value="MFS_SLC22"/>
    <property type="match status" value="1"/>
</dbReference>
<feature type="region of interest" description="Disordered" evidence="6">
    <location>
        <begin position="3206"/>
        <end position="3280"/>
    </location>
</feature>
<feature type="transmembrane region" description="Helical" evidence="7">
    <location>
        <begin position="289"/>
        <end position="310"/>
    </location>
</feature>
<feature type="domain" description="Major facilitator superfamily (MFS) profile" evidence="8">
    <location>
        <begin position="116"/>
        <end position="549"/>
    </location>
</feature>
<feature type="transmembrane region" description="Helical" evidence="7">
    <location>
        <begin position="234"/>
        <end position="255"/>
    </location>
</feature>
<dbReference type="GO" id="GO:0016020">
    <property type="term" value="C:membrane"/>
    <property type="evidence" value="ECO:0007669"/>
    <property type="project" value="UniProtKB-SubCell"/>
</dbReference>